<dbReference type="Proteomes" id="UP000032304">
    <property type="component" value="Chromosome 7"/>
</dbReference>
<protein>
    <submittedName>
        <fullName evidence="2">Uncharacterized protein</fullName>
    </submittedName>
</protein>
<name>A0A0D2S3N4_GOSRA</name>
<gene>
    <name evidence="2" type="ORF">B456_007G005800</name>
</gene>
<evidence type="ECO:0000256" key="1">
    <source>
        <dbReference type="SAM" id="MobiDB-lite"/>
    </source>
</evidence>
<feature type="compositionally biased region" description="Polar residues" evidence="1">
    <location>
        <begin position="18"/>
        <end position="35"/>
    </location>
</feature>
<feature type="region of interest" description="Disordered" evidence="1">
    <location>
        <begin position="1"/>
        <end position="35"/>
    </location>
</feature>
<dbReference type="EMBL" id="CM001746">
    <property type="protein sequence ID" value="KJB38919.1"/>
    <property type="molecule type" value="Genomic_DNA"/>
</dbReference>
<evidence type="ECO:0000313" key="2">
    <source>
        <dbReference type="EMBL" id="KJB38919.1"/>
    </source>
</evidence>
<dbReference type="AlphaFoldDB" id="A0A0D2S3N4"/>
<accession>A0A0D2S3N4</accession>
<reference evidence="2 3" key="1">
    <citation type="journal article" date="2012" name="Nature">
        <title>Repeated polyploidization of Gossypium genomes and the evolution of spinnable cotton fibres.</title>
        <authorList>
            <person name="Paterson A.H."/>
            <person name="Wendel J.F."/>
            <person name="Gundlach H."/>
            <person name="Guo H."/>
            <person name="Jenkins J."/>
            <person name="Jin D."/>
            <person name="Llewellyn D."/>
            <person name="Showmaker K.C."/>
            <person name="Shu S."/>
            <person name="Udall J."/>
            <person name="Yoo M.J."/>
            <person name="Byers R."/>
            <person name="Chen W."/>
            <person name="Doron-Faigenboim A."/>
            <person name="Duke M.V."/>
            <person name="Gong L."/>
            <person name="Grimwood J."/>
            <person name="Grover C."/>
            <person name="Grupp K."/>
            <person name="Hu G."/>
            <person name="Lee T.H."/>
            <person name="Li J."/>
            <person name="Lin L."/>
            <person name="Liu T."/>
            <person name="Marler B.S."/>
            <person name="Page J.T."/>
            <person name="Roberts A.W."/>
            <person name="Romanel E."/>
            <person name="Sanders W.S."/>
            <person name="Szadkowski E."/>
            <person name="Tan X."/>
            <person name="Tang H."/>
            <person name="Xu C."/>
            <person name="Wang J."/>
            <person name="Wang Z."/>
            <person name="Zhang D."/>
            <person name="Zhang L."/>
            <person name="Ashrafi H."/>
            <person name="Bedon F."/>
            <person name="Bowers J.E."/>
            <person name="Brubaker C.L."/>
            <person name="Chee P.W."/>
            <person name="Das S."/>
            <person name="Gingle A.R."/>
            <person name="Haigler C.H."/>
            <person name="Harker D."/>
            <person name="Hoffmann L.V."/>
            <person name="Hovav R."/>
            <person name="Jones D.C."/>
            <person name="Lemke C."/>
            <person name="Mansoor S."/>
            <person name="ur Rahman M."/>
            <person name="Rainville L.N."/>
            <person name="Rambani A."/>
            <person name="Reddy U.K."/>
            <person name="Rong J.K."/>
            <person name="Saranga Y."/>
            <person name="Scheffler B.E."/>
            <person name="Scheffler J.A."/>
            <person name="Stelly D.M."/>
            <person name="Triplett B.A."/>
            <person name="Van Deynze A."/>
            <person name="Vaslin M.F."/>
            <person name="Waghmare V.N."/>
            <person name="Walford S.A."/>
            <person name="Wright R.J."/>
            <person name="Zaki E.A."/>
            <person name="Zhang T."/>
            <person name="Dennis E.S."/>
            <person name="Mayer K.F."/>
            <person name="Peterson D.G."/>
            <person name="Rokhsar D.S."/>
            <person name="Wang X."/>
            <person name="Schmutz J."/>
        </authorList>
    </citation>
    <scope>NUCLEOTIDE SEQUENCE [LARGE SCALE GENOMIC DNA]</scope>
</reference>
<organism evidence="2 3">
    <name type="scientific">Gossypium raimondii</name>
    <name type="common">Peruvian cotton</name>
    <name type="synonym">Gossypium klotzschianum subsp. raimondii</name>
    <dbReference type="NCBI Taxonomy" id="29730"/>
    <lineage>
        <taxon>Eukaryota</taxon>
        <taxon>Viridiplantae</taxon>
        <taxon>Streptophyta</taxon>
        <taxon>Embryophyta</taxon>
        <taxon>Tracheophyta</taxon>
        <taxon>Spermatophyta</taxon>
        <taxon>Magnoliopsida</taxon>
        <taxon>eudicotyledons</taxon>
        <taxon>Gunneridae</taxon>
        <taxon>Pentapetalae</taxon>
        <taxon>rosids</taxon>
        <taxon>malvids</taxon>
        <taxon>Malvales</taxon>
        <taxon>Malvaceae</taxon>
        <taxon>Malvoideae</taxon>
        <taxon>Gossypium</taxon>
    </lineage>
</organism>
<proteinExistence type="predicted"/>
<evidence type="ECO:0000313" key="3">
    <source>
        <dbReference type="Proteomes" id="UP000032304"/>
    </source>
</evidence>
<sequence length="69" mass="8042">MAKRKRRNIVPANRRAESTVQPQKHQSMPPQHEQQSLEQLAFGAVASSSRLRLVLRIFNQCKEMKNERT</sequence>
<dbReference type="Gramene" id="KJB38919">
    <property type="protein sequence ID" value="KJB38919"/>
    <property type="gene ID" value="B456_007G005800"/>
</dbReference>
<keyword evidence="3" id="KW-1185">Reference proteome</keyword>